<dbReference type="InterPro" id="IPR013783">
    <property type="entry name" value="Ig-like_fold"/>
</dbReference>
<proteinExistence type="predicted"/>
<evidence type="ECO:0000313" key="3">
    <source>
        <dbReference type="Proteomes" id="UP000194606"/>
    </source>
</evidence>
<accession>A0A252CDH6</accession>
<reference evidence="2 3" key="1">
    <citation type="submission" date="2017-02" db="EMBL/GenBank/DDBJ databases">
        <authorList>
            <person name="Peterson S.W."/>
        </authorList>
    </citation>
    <scope>NUCLEOTIDE SEQUENCE [LARGE SCALE GENOMIC DNA]</scope>
    <source>
        <strain evidence="2">159469</strain>
    </source>
</reference>
<sequence length="595" mass="65540">MTFYKNKNYIKVFSLLFVMLISVYSVKSTYATEADNGEVTFNISATQQGEPAASSSIAYENIQTAYENIMKGNIPNELEKSVIWNTSLTNKENFINLGDGLRLGQGITHSSEEAKKIIQILFQSNFDIFQFLNGSSHKTMSDIKSLITDENGKGSAQAERGLLAVISNAMIISFVDLASNNQNISVDLDGTSSGISLEFTGIPENSQNASGAYILENNQKIGYKITISKDLLKESEQVFSIQTPPNVVIDSSSVPLQKKSLLPSVIPEAYYQGLTVTSDNYELLQQQVFSMTSEKLKSTYTNENYYTLPRSDEDITITGTLSVSPNVPEEVNFLFNTLPLTAQLNLHNFNMQDGSNVKQPSSFQITVQVGEGVGAASIISAPLSSAGINFVMIDGEKNKLISGAQYVLGKKEADKYYISSDKGWKEVEQSNLSHLNLDDYILLSGGNIYNLDDNQAIPMAVNSQNWDRDFQAIQSRNQSLLGIRGLGQGKQYFVMQVKAPEGYSKVDQPHYFTVHNNKNNLQSPRNSDSIGFATEQAMKLNGQIPGYMAGTNEFNALSVTSDIGNLGINIKSIIIPIMLIILFIIFIGVLLVWKL</sequence>
<dbReference type="RefSeq" id="WP_086582781.1">
    <property type="nucleotide sequence ID" value="NZ_MUIZ01000003.1"/>
</dbReference>
<gene>
    <name evidence="2" type="ORF">BZZ03_06105</name>
</gene>
<evidence type="ECO:0008006" key="4">
    <source>
        <dbReference type="Google" id="ProtNLM"/>
    </source>
</evidence>
<keyword evidence="1" id="KW-0812">Transmembrane</keyword>
<dbReference type="Gene3D" id="2.60.40.10">
    <property type="entry name" value="Immunoglobulins"/>
    <property type="match status" value="1"/>
</dbReference>
<protein>
    <recommendedName>
        <fullName evidence="4">Surface protein</fullName>
    </recommendedName>
</protein>
<evidence type="ECO:0000256" key="1">
    <source>
        <dbReference type="SAM" id="Phobius"/>
    </source>
</evidence>
<organism evidence="2 3">
    <name type="scientific">Lactococcus petauri</name>
    <dbReference type="NCBI Taxonomy" id="1940789"/>
    <lineage>
        <taxon>Bacteria</taxon>
        <taxon>Bacillati</taxon>
        <taxon>Bacillota</taxon>
        <taxon>Bacilli</taxon>
        <taxon>Lactobacillales</taxon>
        <taxon>Streptococcaceae</taxon>
        <taxon>Lactococcus</taxon>
    </lineage>
</organism>
<feature type="transmembrane region" description="Helical" evidence="1">
    <location>
        <begin position="573"/>
        <end position="593"/>
    </location>
</feature>
<evidence type="ECO:0000313" key="2">
    <source>
        <dbReference type="EMBL" id="OUK04575.1"/>
    </source>
</evidence>
<dbReference type="AlphaFoldDB" id="A0A252CDH6"/>
<keyword evidence="1" id="KW-1133">Transmembrane helix</keyword>
<name>A0A252CDH6_9LACT</name>
<dbReference type="Proteomes" id="UP000194606">
    <property type="component" value="Unassembled WGS sequence"/>
</dbReference>
<keyword evidence="1" id="KW-0472">Membrane</keyword>
<dbReference type="EMBL" id="MUIZ01000003">
    <property type="protein sequence ID" value="OUK04575.1"/>
    <property type="molecule type" value="Genomic_DNA"/>
</dbReference>
<comment type="caution">
    <text evidence="2">The sequence shown here is derived from an EMBL/GenBank/DDBJ whole genome shotgun (WGS) entry which is preliminary data.</text>
</comment>